<dbReference type="KEGG" id="sera:Ser39006_011660"/>
<evidence type="ECO:0000313" key="5">
    <source>
        <dbReference type="Proteomes" id="UP000233778"/>
    </source>
</evidence>
<accession>A0A2I5T784</accession>
<dbReference type="Proteomes" id="UP000233778">
    <property type="component" value="Chromosome"/>
</dbReference>
<gene>
    <name evidence="2" type="ORF">CWC46_11655</name>
    <name evidence="3" type="ORF">Ser39006_011660</name>
</gene>
<sequence>MVAGSLDETQINSAAMKTWLAFWANSMHSPVLKRLQRVNSR</sequence>
<reference evidence="3" key="4">
    <citation type="submission" date="2017-11" db="EMBL/GenBank/DDBJ databases">
        <title>Complete genome sequence of Serratia sp. ATCC 39006.</title>
        <authorList>
            <person name="Hampton H.G."/>
            <person name="Jackson S.A."/>
            <person name="Jauregui R."/>
            <person name="Poulter G.T.M."/>
            <person name="Salmond G.P.C."/>
            <person name="Fineran P.C."/>
        </authorList>
    </citation>
    <scope>NUCLEOTIDE SEQUENCE</scope>
    <source>
        <strain evidence="3">ATCC 39006</strain>
    </source>
</reference>
<name>A0A2I5T784_SERS3</name>
<dbReference type="EMBL" id="CP025085">
    <property type="protein sequence ID" value="AUH00406.1"/>
    <property type="molecule type" value="Genomic_DNA"/>
</dbReference>
<organism evidence="3 4">
    <name type="scientific">Serratia sp. (strain ATCC 39006)</name>
    <name type="common">Prodigiosinella confusarubida</name>
    <dbReference type="NCBI Taxonomy" id="104623"/>
    <lineage>
        <taxon>Bacteria</taxon>
        <taxon>Pseudomonadati</taxon>
        <taxon>Pseudomonadota</taxon>
        <taxon>Gammaproteobacteria</taxon>
        <taxon>Enterobacterales</taxon>
        <taxon>Pectobacteriaceae</taxon>
        <taxon>Prodigiosinella</taxon>
    </lineage>
</organism>
<protein>
    <recommendedName>
        <fullName evidence="1">BetI-type transcriptional repressor C-terminal domain-containing protein</fullName>
    </recommendedName>
</protein>
<evidence type="ECO:0000313" key="3">
    <source>
        <dbReference type="EMBL" id="AUH04726.1"/>
    </source>
</evidence>
<feature type="domain" description="BetI-type transcriptional repressor C-terminal" evidence="1">
    <location>
        <begin position="1"/>
        <end position="41"/>
    </location>
</feature>
<dbReference type="AlphaFoldDB" id="A0A2I5T784"/>
<dbReference type="KEGG" id="serq:CWC46_11655"/>
<reference evidence="3" key="2">
    <citation type="submission" date="2013-09" db="EMBL/GenBank/DDBJ databases">
        <authorList>
            <person name="Wang G."/>
            <person name="Yang Y."/>
            <person name="Su Y."/>
        </authorList>
    </citation>
    <scope>NUCLEOTIDE SEQUENCE</scope>
    <source>
        <strain evidence="3">ATCC 39006</strain>
    </source>
</reference>
<dbReference type="Pfam" id="PF13977">
    <property type="entry name" value="TetR_C_6"/>
    <property type="match status" value="1"/>
</dbReference>
<dbReference type="Proteomes" id="UP000017700">
    <property type="component" value="Chromosome"/>
</dbReference>
<reference evidence="3 4" key="1">
    <citation type="journal article" date="2013" name="Genome Announc.">
        <title>Draft genome sequence of Serratia sp. strain ATCC 39006, a model bacterium for analysis of the biosynthesis and regulation of prodigiosin, a carbapenem, and gas vesicles.</title>
        <authorList>
            <person name="Fineran P.C."/>
            <person name="Iglesias Cans M.C."/>
            <person name="Ramsay J.P."/>
            <person name="Wilf N.M."/>
            <person name="Cossyleon D."/>
            <person name="McNeil M.B."/>
            <person name="Williamson N.R."/>
            <person name="Monson R.E."/>
            <person name="Becher S.A."/>
            <person name="Stanton J.A."/>
            <person name="Brugger K."/>
            <person name="Brown S.D."/>
            <person name="Salmond G.P."/>
        </authorList>
    </citation>
    <scope>NUCLEOTIDE SEQUENCE [LARGE SCALE GENOMIC DNA]</scope>
    <source>
        <strain evidence="3">ATCC 39006</strain>
        <strain evidence="4">ATCC 39006 / SC 11482</strain>
    </source>
</reference>
<keyword evidence="4" id="KW-1185">Reference proteome</keyword>
<reference evidence="2 5" key="3">
    <citation type="submission" date="2017-11" db="EMBL/GenBank/DDBJ databases">
        <title>Complete genome sequence of Serratia sp. ATCC 39006 LacA.</title>
        <authorList>
            <person name="Hampton H.G."/>
            <person name="Jackson S.A."/>
            <person name="Jauregui R."/>
            <person name="Poulter G.T.M."/>
            <person name="Salmond G.P.C."/>
            <person name="Fineran P.C."/>
        </authorList>
    </citation>
    <scope>NUCLEOTIDE SEQUENCE [LARGE SCALE GENOMIC DNA]</scope>
    <source>
        <strain evidence="2 5">ATCC 39006</strain>
    </source>
</reference>
<dbReference type="InterPro" id="IPR039538">
    <property type="entry name" value="BetI_C"/>
</dbReference>
<evidence type="ECO:0000313" key="4">
    <source>
        <dbReference type="Proteomes" id="UP000017700"/>
    </source>
</evidence>
<evidence type="ECO:0000313" key="2">
    <source>
        <dbReference type="EMBL" id="AUH00406.1"/>
    </source>
</evidence>
<evidence type="ECO:0000259" key="1">
    <source>
        <dbReference type="Pfam" id="PF13977"/>
    </source>
</evidence>
<proteinExistence type="predicted"/>
<dbReference type="EMBL" id="CP025084">
    <property type="protein sequence ID" value="AUH04726.1"/>
    <property type="molecule type" value="Genomic_DNA"/>
</dbReference>